<dbReference type="PROSITE" id="PS01244">
    <property type="entry name" value="ACONITASE_2"/>
    <property type="match status" value="1"/>
</dbReference>
<dbReference type="InterPro" id="IPR018136">
    <property type="entry name" value="Aconitase_4Fe-4S_BS"/>
</dbReference>
<evidence type="ECO:0000256" key="2">
    <source>
        <dbReference type="ARBA" id="ARBA00004717"/>
    </source>
</evidence>
<dbReference type="InterPro" id="IPR044137">
    <property type="entry name" value="AcnA_IRP_Swivel"/>
</dbReference>
<dbReference type="EMBL" id="CP002432">
    <property type="protein sequence ID" value="ADU65522.1"/>
    <property type="molecule type" value="Genomic_DNA"/>
</dbReference>
<name>E6W264_DESIS</name>
<evidence type="ECO:0000313" key="13">
    <source>
        <dbReference type="Proteomes" id="UP000002572"/>
    </source>
</evidence>
<keyword evidence="13" id="KW-1185">Reference proteome</keyword>
<dbReference type="InterPro" id="IPR001030">
    <property type="entry name" value="Acoase/IPM_deHydtase_lsu_aba"/>
</dbReference>
<evidence type="ECO:0000256" key="7">
    <source>
        <dbReference type="ARBA" id="ARBA00023239"/>
    </source>
</evidence>
<sequence>MGINYASMKKHFQVEGKSYVMYGIRDLEAAGIGSLDRLPFSIRILVENLLRNYDNGKTIDEEALRDIVNWKPAYETPREIAYYPGRVLMQDFTGVPGIVDLATMRDAMKSLGKDPSLINPIVPVEMIVDHSVQIDYYGEDDSLEKNVAKEYERNSERYRLLKWAQKAFKNIRIVPPNSGICHQVNLEYLGRVAMTKTNNAGETEVFPDSLVGTDSHTTMINGIGVMGWGVGGIEAEAVMLGQPYYMPIPEVVGVRLHGSLREGVTATDLVLRITEMLRKHKVVEKFVEFYGPGVKALSVVDRATIANMAPEYGATMGFFPVDEKTIEYLHLTNRSEAALLTEYYTKTQKLFYEGHEQPEYSSSLELDLDTIVPSMAGPSRPQDRVNLESVAQRFADVFGSEKKPVELTVKDKKAVIDNGSVVIAAITSCTNTSNPSVMIGAGLVAKKAVEKGLKVQPHVKTSLAPGSKVVTRYLSSSGLLPHLEALGFGVTAYGCTTCIGNSGPLDANIEQAIKDKDLAVASVLSGNRNFEARVHQSVKANFLASPPLVVVYALTGRVDMDITTEPIGTGSNGQPVYLKDIWPTSEEIQDAMAGTVSPAVFEQEYSQILDGDHFWRALEVPEGETFQWDEKSTYIRRPTFFDNVGEAAQGLADLEGARILLALGDSVTTDHISPAGSIPRDYPAGKYLISHGVDFEDFNSYGSRRGNHEVMMRGTFANVRIKNALAPEKQGSWTRKYPDGKLAYVYDAAMEYAWEGIPLIVLGGKEYGTGSSRDWAAKGTLLLGIKAVITESFERIHRSNLVGMGVLPMVFKEGQSWSSLGLKGDEVCSVLGISSLSPGKELTVVAVSPDGSRKEFQAIAKVNTQIEVEYLQAGGILTYVLRRMG</sequence>
<dbReference type="GO" id="GO:0003994">
    <property type="term" value="F:aconitate hydratase activity"/>
    <property type="evidence" value="ECO:0007669"/>
    <property type="project" value="UniProtKB-EC"/>
</dbReference>
<dbReference type="Gene3D" id="6.10.190.10">
    <property type="match status" value="1"/>
</dbReference>
<dbReference type="HOGENOM" id="CLU_013476_2_1_0"/>
<dbReference type="AlphaFoldDB" id="E6W264"/>
<dbReference type="GO" id="GO:0046872">
    <property type="term" value="F:metal ion binding"/>
    <property type="evidence" value="ECO:0007669"/>
    <property type="project" value="UniProtKB-KW"/>
</dbReference>
<evidence type="ECO:0000256" key="9">
    <source>
        <dbReference type="RuleBase" id="RU361275"/>
    </source>
</evidence>
<evidence type="ECO:0000259" key="11">
    <source>
        <dbReference type="Pfam" id="PF00694"/>
    </source>
</evidence>
<evidence type="ECO:0000256" key="8">
    <source>
        <dbReference type="ARBA" id="ARBA00023501"/>
    </source>
</evidence>
<dbReference type="GO" id="GO:0006099">
    <property type="term" value="P:tricarboxylic acid cycle"/>
    <property type="evidence" value="ECO:0007669"/>
    <property type="project" value="UniProtKB-UniPathway"/>
</dbReference>
<dbReference type="FunCoup" id="E6W264">
    <property type="interactions" value="423"/>
</dbReference>
<dbReference type="PANTHER" id="PTHR11670">
    <property type="entry name" value="ACONITASE/IRON-RESPONSIVE ELEMENT FAMILY MEMBER"/>
    <property type="match status" value="1"/>
</dbReference>
<dbReference type="FunFam" id="3.30.499.10:FF:000002">
    <property type="entry name" value="Aconitate hydratase"/>
    <property type="match status" value="1"/>
</dbReference>
<keyword evidence="4" id="KW-0479">Metal-binding</keyword>
<evidence type="ECO:0000256" key="5">
    <source>
        <dbReference type="ARBA" id="ARBA00023004"/>
    </source>
</evidence>
<dbReference type="Gene3D" id="3.20.19.10">
    <property type="entry name" value="Aconitase, domain 4"/>
    <property type="match status" value="1"/>
</dbReference>
<keyword evidence="5 9" id="KW-0408">Iron</keyword>
<feature type="domain" description="Aconitase/3-isopropylmalate dehydratase large subunit alpha/beta/alpha" evidence="10">
    <location>
        <begin position="78"/>
        <end position="556"/>
    </location>
</feature>
<dbReference type="eggNOG" id="COG1048">
    <property type="taxonomic scope" value="Bacteria"/>
</dbReference>
<evidence type="ECO:0000256" key="3">
    <source>
        <dbReference type="ARBA" id="ARBA00007185"/>
    </source>
</evidence>
<feature type="domain" description="Aconitase A/isopropylmalate dehydratase small subunit swivel" evidence="11">
    <location>
        <begin position="686"/>
        <end position="813"/>
    </location>
</feature>
<keyword evidence="6 9" id="KW-0411">Iron-sulfur</keyword>
<dbReference type="InterPro" id="IPR015928">
    <property type="entry name" value="Aconitase/3IPM_dehydase_swvl"/>
</dbReference>
<dbReference type="Proteomes" id="UP000002572">
    <property type="component" value="Chromosome"/>
</dbReference>
<dbReference type="SUPFAM" id="SSF53732">
    <property type="entry name" value="Aconitase iron-sulfur domain"/>
    <property type="match status" value="1"/>
</dbReference>
<proteinExistence type="inferred from homology"/>
<protein>
    <recommendedName>
        <fullName evidence="9">Aconitate hydratase</fullName>
        <shortName evidence="9">Aconitase</shortName>
        <ecNumber evidence="9">4.2.1.3</ecNumber>
    </recommendedName>
</protein>
<comment type="catalytic activity">
    <reaction evidence="8 9">
        <text>citrate = D-threo-isocitrate</text>
        <dbReference type="Rhea" id="RHEA:10336"/>
        <dbReference type="ChEBI" id="CHEBI:15562"/>
        <dbReference type="ChEBI" id="CHEBI:16947"/>
        <dbReference type="EC" id="4.2.1.3"/>
    </reaction>
</comment>
<keyword evidence="9" id="KW-0004">4Fe-4S</keyword>
<comment type="similarity">
    <text evidence="3 9">Belongs to the aconitase/IPM isomerase family.</text>
</comment>
<evidence type="ECO:0000259" key="10">
    <source>
        <dbReference type="Pfam" id="PF00330"/>
    </source>
</evidence>
<dbReference type="InterPro" id="IPR000573">
    <property type="entry name" value="AconitaseA/IPMdHydase_ssu_swvl"/>
</dbReference>
<dbReference type="STRING" id="653733.Selin_0779"/>
<reference evidence="12 13" key="1">
    <citation type="submission" date="2010-12" db="EMBL/GenBank/DDBJ databases">
        <title>Complete sequence of Desulfurispirillum indicum S5.</title>
        <authorList>
            <consortium name="US DOE Joint Genome Institute"/>
            <person name="Lucas S."/>
            <person name="Copeland A."/>
            <person name="Lapidus A."/>
            <person name="Cheng J.-F."/>
            <person name="Goodwin L."/>
            <person name="Pitluck S."/>
            <person name="Chertkov O."/>
            <person name="Held B."/>
            <person name="Detter J.C."/>
            <person name="Han C."/>
            <person name="Tapia R."/>
            <person name="Land M."/>
            <person name="Hauser L."/>
            <person name="Kyrpides N."/>
            <person name="Ivanova N."/>
            <person name="Mikhailova N."/>
            <person name="Haggblom M."/>
            <person name="Rauschenbach I."/>
            <person name="Bini E."/>
            <person name="Woyke T."/>
        </authorList>
    </citation>
    <scope>NUCLEOTIDE SEQUENCE [LARGE SCALE GENOMIC DNA]</scope>
    <source>
        <strain evidence="13">ATCC BAA-1389 / DSM 22839 / S5</strain>
    </source>
</reference>
<dbReference type="Gene3D" id="3.30.499.10">
    <property type="entry name" value="Aconitase, domain 3"/>
    <property type="match status" value="2"/>
</dbReference>
<evidence type="ECO:0000256" key="1">
    <source>
        <dbReference type="ARBA" id="ARBA00001966"/>
    </source>
</evidence>
<dbReference type="SUPFAM" id="SSF52016">
    <property type="entry name" value="LeuD/IlvD-like"/>
    <property type="match status" value="1"/>
</dbReference>
<comment type="function">
    <text evidence="9">Catalyzes the isomerization of citrate to isocitrate via cis-aconitate.</text>
</comment>
<evidence type="ECO:0000256" key="6">
    <source>
        <dbReference type="ARBA" id="ARBA00023014"/>
    </source>
</evidence>
<dbReference type="FunFam" id="3.20.19.10:FF:000001">
    <property type="entry name" value="Aconitate hydratase"/>
    <property type="match status" value="1"/>
</dbReference>
<gene>
    <name evidence="12" type="ordered locus">Selin_0779</name>
</gene>
<evidence type="ECO:0000256" key="4">
    <source>
        <dbReference type="ARBA" id="ARBA00022723"/>
    </source>
</evidence>
<dbReference type="NCBIfam" id="NF009520">
    <property type="entry name" value="PRK12881.1"/>
    <property type="match status" value="1"/>
</dbReference>
<dbReference type="CDD" id="cd01580">
    <property type="entry name" value="AcnA_IRP_Swivel"/>
    <property type="match status" value="1"/>
</dbReference>
<dbReference type="PROSITE" id="PS00450">
    <property type="entry name" value="ACONITASE_1"/>
    <property type="match status" value="1"/>
</dbReference>
<dbReference type="EC" id="4.2.1.3" evidence="9"/>
<dbReference type="GO" id="GO:0051539">
    <property type="term" value="F:4 iron, 4 sulfur cluster binding"/>
    <property type="evidence" value="ECO:0007669"/>
    <property type="project" value="UniProtKB-KW"/>
</dbReference>
<dbReference type="NCBIfam" id="NF006757">
    <property type="entry name" value="PRK09277.1"/>
    <property type="match status" value="1"/>
</dbReference>
<comment type="cofactor">
    <cofactor evidence="1">
        <name>[4Fe-4S] cluster</name>
        <dbReference type="ChEBI" id="CHEBI:49883"/>
    </cofactor>
</comment>
<dbReference type="InterPro" id="IPR036008">
    <property type="entry name" value="Aconitase_4Fe-4S_dom"/>
</dbReference>
<comment type="pathway">
    <text evidence="2">Carbohydrate metabolism; tricarboxylic acid cycle; isocitrate from oxaloacetate: step 2/2.</text>
</comment>
<dbReference type="KEGG" id="din:Selin_0779"/>
<dbReference type="CDD" id="cd01586">
    <property type="entry name" value="AcnA_IRP"/>
    <property type="match status" value="1"/>
</dbReference>
<dbReference type="RefSeq" id="WP_013505410.1">
    <property type="nucleotide sequence ID" value="NC_014836.1"/>
</dbReference>
<dbReference type="InterPro" id="IPR006249">
    <property type="entry name" value="Aconitase/IRP2"/>
</dbReference>
<dbReference type="InParanoid" id="E6W264"/>
<keyword evidence="7 9" id="KW-0456">Lyase</keyword>
<organism evidence="12 13">
    <name type="scientific">Desulfurispirillum indicum (strain ATCC BAA-1389 / DSM 22839 / S5)</name>
    <dbReference type="NCBI Taxonomy" id="653733"/>
    <lineage>
        <taxon>Bacteria</taxon>
        <taxon>Pseudomonadati</taxon>
        <taxon>Chrysiogenota</taxon>
        <taxon>Chrysiogenia</taxon>
        <taxon>Chrysiogenales</taxon>
        <taxon>Chrysiogenaceae</taxon>
        <taxon>Desulfurispirillum</taxon>
    </lineage>
</organism>
<dbReference type="NCBIfam" id="TIGR01341">
    <property type="entry name" value="aconitase_1"/>
    <property type="match status" value="1"/>
</dbReference>
<dbReference type="PRINTS" id="PR00415">
    <property type="entry name" value="ACONITASE"/>
</dbReference>
<dbReference type="InterPro" id="IPR015931">
    <property type="entry name" value="Acnase/IPM_dHydase_lsu_aba_1/3"/>
</dbReference>
<accession>E6W264</accession>
<evidence type="ECO:0000313" key="12">
    <source>
        <dbReference type="EMBL" id="ADU65522.1"/>
    </source>
</evidence>
<dbReference type="UniPathway" id="UPA00223">
    <property type="reaction ID" value="UER00718"/>
</dbReference>
<dbReference type="Pfam" id="PF00694">
    <property type="entry name" value="Aconitase_C"/>
    <property type="match status" value="1"/>
</dbReference>
<dbReference type="Pfam" id="PF00330">
    <property type="entry name" value="Aconitase"/>
    <property type="match status" value="1"/>
</dbReference>